<dbReference type="PANTHER" id="PTHR42941">
    <property type="entry name" value="SLL1037 PROTEIN"/>
    <property type="match status" value="1"/>
</dbReference>
<keyword evidence="2" id="KW-1185">Reference proteome</keyword>
<comment type="caution">
    <text evidence="1">The sequence shown here is derived from an EMBL/GenBank/DDBJ whole genome shotgun (WGS) entry which is preliminary data.</text>
</comment>
<dbReference type="SUPFAM" id="SSF53850">
    <property type="entry name" value="Periplasmic binding protein-like II"/>
    <property type="match status" value="1"/>
</dbReference>
<dbReference type="AlphaFoldDB" id="A0AA35W1Q1"/>
<dbReference type="EMBL" id="CASHTH010000516">
    <property type="protein sequence ID" value="CAI8003325.1"/>
    <property type="molecule type" value="Genomic_DNA"/>
</dbReference>
<evidence type="ECO:0000313" key="1">
    <source>
        <dbReference type="EMBL" id="CAI8003325.1"/>
    </source>
</evidence>
<dbReference type="Pfam" id="PF16868">
    <property type="entry name" value="NMT1_3"/>
    <property type="match status" value="1"/>
</dbReference>
<evidence type="ECO:0000313" key="2">
    <source>
        <dbReference type="Proteomes" id="UP001174909"/>
    </source>
</evidence>
<dbReference type="PANTHER" id="PTHR42941:SF1">
    <property type="entry name" value="SLL1037 PROTEIN"/>
    <property type="match status" value="1"/>
</dbReference>
<dbReference type="Gene3D" id="3.40.190.10">
    <property type="entry name" value="Periplasmic binding protein-like II"/>
    <property type="match status" value="2"/>
</dbReference>
<sequence>MEQRKEITMSRLQRFLVVSLIAVFVATLAPAALAESYKFGASKPGGSWYPIGTVLQRLADKNYGDKVTVEIGGGTGNLLNVMSGKLSFGLASATSIQEALKGAKMFKGKVAQAKKVRVAAVLYPNYLFWLVWAKSDVTSYQQLKGKKVNVMPKRFSFQALNQQMLGALGIEYKDFSKVNYLGFNDAVAQMKDNHIDAYLGPGEENYAPIVQLATHAPIRILSFSKEDVAKMKAANPGVVPFTLDKTNYKQKNDVNTVQTFLLIITNEDVPAERVYKLTKTIYDNLGDFAGAVKAFERVKVANATGDMGAPRHAGMDQYLKEKGLLK</sequence>
<name>A0AA35W1Q1_GEOBA</name>
<reference evidence="1" key="1">
    <citation type="submission" date="2023-03" db="EMBL/GenBank/DDBJ databases">
        <authorList>
            <person name="Steffen K."/>
            <person name="Cardenas P."/>
        </authorList>
    </citation>
    <scope>NUCLEOTIDE SEQUENCE</scope>
</reference>
<proteinExistence type="predicted"/>
<protein>
    <submittedName>
        <fullName evidence="1">31 kDa immunogenic protein</fullName>
    </submittedName>
</protein>
<dbReference type="NCBIfam" id="TIGR02122">
    <property type="entry name" value="TRAP_TAXI"/>
    <property type="match status" value="1"/>
</dbReference>
<organism evidence="1 2">
    <name type="scientific">Geodia barretti</name>
    <name type="common">Barrett's horny sponge</name>
    <dbReference type="NCBI Taxonomy" id="519541"/>
    <lineage>
        <taxon>Eukaryota</taxon>
        <taxon>Metazoa</taxon>
        <taxon>Porifera</taxon>
        <taxon>Demospongiae</taxon>
        <taxon>Heteroscleromorpha</taxon>
        <taxon>Tetractinellida</taxon>
        <taxon>Astrophorina</taxon>
        <taxon>Geodiidae</taxon>
        <taxon>Geodia</taxon>
    </lineage>
</organism>
<dbReference type="InterPro" id="IPR011852">
    <property type="entry name" value="TRAP_TAXI"/>
</dbReference>
<dbReference type="Proteomes" id="UP001174909">
    <property type="component" value="Unassembled WGS sequence"/>
</dbReference>
<gene>
    <name evidence="1" type="ORF">GBAR_LOCUS3618</name>
</gene>
<accession>A0AA35W1Q1</accession>